<dbReference type="AlphaFoldDB" id="A0AAD1TDH3"/>
<feature type="domain" description="Reverse transcriptase" evidence="1">
    <location>
        <begin position="95"/>
        <end position="327"/>
    </location>
</feature>
<accession>A0AAD1TDH3</accession>
<dbReference type="PANTHER" id="PTHR21301">
    <property type="entry name" value="REVERSE TRANSCRIPTASE"/>
    <property type="match status" value="1"/>
</dbReference>
<gene>
    <name evidence="2" type="ORF">PECUL_23A003565</name>
</gene>
<dbReference type="EMBL" id="OW240923">
    <property type="protein sequence ID" value="CAH2324429.1"/>
    <property type="molecule type" value="Genomic_DNA"/>
</dbReference>
<dbReference type="PANTHER" id="PTHR21301:SF12">
    <property type="match status" value="1"/>
</dbReference>
<reference evidence="2" key="1">
    <citation type="submission" date="2022-03" db="EMBL/GenBank/DDBJ databases">
        <authorList>
            <person name="Alioto T."/>
            <person name="Alioto T."/>
            <person name="Gomez Garrido J."/>
        </authorList>
    </citation>
    <scope>NUCLEOTIDE SEQUENCE</scope>
</reference>
<evidence type="ECO:0000313" key="3">
    <source>
        <dbReference type="Proteomes" id="UP001295444"/>
    </source>
</evidence>
<dbReference type="InterPro" id="IPR000477">
    <property type="entry name" value="RT_dom"/>
</dbReference>
<sequence>MDIILQTKQRHFSNITKQDLELIRSLANDVNLVIRPADKGGGIVLLNYCDYRVELLSQLQDTDTYTKLKGDPTACITQQISAIVQRGVEANFVTTELQKFLIQSTPKTPIIYTLPKVHKSIDHPPGRPIVSAIGGVLEPLAQWLDYLFKDTVVKLPTCIKDTPDLLKLLDTINLPNTTTLLVTCDVKSLYTIIPHLDGIEAMRKVLQDSTTYTGPPIEYVMEILEAVLTLNYFRFEETWYQQIAGTSMGAAMAPMYANSFMYIFETLHILQPYEANILFYRRFIDDVFLIWKGDHQSILEMIEAINRAPTPVKLTMTELNTLFNLIQ</sequence>
<name>A0AAD1TDH3_PELCU</name>
<protein>
    <recommendedName>
        <fullName evidence="1">Reverse transcriptase domain-containing protein</fullName>
    </recommendedName>
</protein>
<proteinExistence type="predicted"/>
<dbReference type="Proteomes" id="UP001295444">
    <property type="component" value="Chromosome 12"/>
</dbReference>
<keyword evidence="3" id="KW-1185">Reference proteome</keyword>
<organism evidence="2 3">
    <name type="scientific">Pelobates cultripes</name>
    <name type="common">Western spadefoot toad</name>
    <dbReference type="NCBI Taxonomy" id="61616"/>
    <lineage>
        <taxon>Eukaryota</taxon>
        <taxon>Metazoa</taxon>
        <taxon>Chordata</taxon>
        <taxon>Craniata</taxon>
        <taxon>Vertebrata</taxon>
        <taxon>Euteleostomi</taxon>
        <taxon>Amphibia</taxon>
        <taxon>Batrachia</taxon>
        <taxon>Anura</taxon>
        <taxon>Pelobatoidea</taxon>
        <taxon>Pelobatidae</taxon>
        <taxon>Pelobates</taxon>
    </lineage>
</organism>
<evidence type="ECO:0000259" key="1">
    <source>
        <dbReference type="PROSITE" id="PS50878"/>
    </source>
</evidence>
<dbReference type="PROSITE" id="PS50878">
    <property type="entry name" value="RT_POL"/>
    <property type="match status" value="1"/>
</dbReference>
<evidence type="ECO:0000313" key="2">
    <source>
        <dbReference type="EMBL" id="CAH2324429.1"/>
    </source>
</evidence>